<proteinExistence type="predicted"/>
<gene>
    <name evidence="1" type="ORF">JJQ60_21150</name>
</gene>
<reference evidence="1" key="1">
    <citation type="submission" date="2021-01" db="EMBL/GenBank/DDBJ databases">
        <authorList>
            <person name="Zhong Y.L."/>
        </authorList>
    </citation>
    <scope>NUCLEOTIDE SEQUENCE</scope>
    <source>
        <strain evidence="1">KCTC 23302</strain>
    </source>
</reference>
<organism evidence="1 2">
    <name type="scientific">Aquimarina mytili</name>
    <dbReference type="NCBI Taxonomy" id="874423"/>
    <lineage>
        <taxon>Bacteria</taxon>
        <taxon>Pseudomonadati</taxon>
        <taxon>Bacteroidota</taxon>
        <taxon>Flavobacteriia</taxon>
        <taxon>Flavobacteriales</taxon>
        <taxon>Flavobacteriaceae</taxon>
        <taxon>Aquimarina</taxon>
    </lineage>
</organism>
<dbReference type="AlphaFoldDB" id="A0A937A1T6"/>
<dbReference type="EMBL" id="JAERQJ010000017">
    <property type="protein sequence ID" value="MBL0686048.1"/>
    <property type="molecule type" value="Genomic_DNA"/>
</dbReference>
<evidence type="ECO:0000313" key="1">
    <source>
        <dbReference type="EMBL" id="MBL0686048.1"/>
    </source>
</evidence>
<keyword evidence="2" id="KW-1185">Reference proteome</keyword>
<dbReference type="Proteomes" id="UP000651057">
    <property type="component" value="Unassembled WGS sequence"/>
</dbReference>
<name>A0A937A1T6_9FLAO</name>
<evidence type="ECO:0000313" key="2">
    <source>
        <dbReference type="Proteomes" id="UP000651057"/>
    </source>
</evidence>
<accession>A0A937A1T6</accession>
<sequence length="85" mass="10304">MTSLLELKEIRKKITWAVRYSDRLILLSDAVFHKMMSIEKENKEYWETQEYILLGIRRDEISLKIDILARYGNILSRRVFQQLQD</sequence>
<dbReference type="RefSeq" id="WP_201924586.1">
    <property type="nucleotide sequence ID" value="NZ_BAABAX010000013.1"/>
</dbReference>
<protein>
    <submittedName>
        <fullName evidence="1">Uncharacterized protein</fullName>
    </submittedName>
</protein>
<comment type="caution">
    <text evidence="1">The sequence shown here is derived from an EMBL/GenBank/DDBJ whole genome shotgun (WGS) entry which is preliminary data.</text>
</comment>